<accession>A0A812UG55</accession>
<evidence type="ECO:0000256" key="1">
    <source>
        <dbReference type="ARBA" id="ARBA00022737"/>
    </source>
</evidence>
<sequence>MPKPTSDAMRASIGKRGRLSILMTLLWSSISPDGFATGGQHPLSTLRERKGLALSQRSGPIDGELSKEGQRILSLICEARERGDWRQVRQVFATSTSSEIQIFNAVMQASIACNQNEHGAQIYDSLCNLGINKTATSYTAAIRIFTSLGRMHRVRDIWTEAISTCQLDEPLGAARIAAAATEGDVESAAVVLDQMNGSSVDINVAHLSSALRACWQAEGNHHNAAKYLFQVLLDLDLQPNIVTFTNLTQRAQYCLIKQYTLNHIGALNMI</sequence>
<dbReference type="PANTHER" id="PTHR47936:SF1">
    <property type="entry name" value="PENTATRICOPEPTIDE REPEAT-CONTAINING PROTEIN GUN1, CHLOROPLASTIC"/>
    <property type="match status" value="1"/>
</dbReference>
<comment type="caution">
    <text evidence="2">The sequence shown here is derived from an EMBL/GenBank/DDBJ whole genome shotgun (WGS) entry which is preliminary data.</text>
</comment>
<dbReference type="GO" id="GO:0009507">
    <property type="term" value="C:chloroplast"/>
    <property type="evidence" value="ECO:0007669"/>
    <property type="project" value="TreeGrafter"/>
</dbReference>
<proteinExistence type="predicted"/>
<keyword evidence="1" id="KW-0677">Repeat</keyword>
<name>A0A812UG55_9DINO</name>
<evidence type="ECO:0000313" key="2">
    <source>
        <dbReference type="EMBL" id="CAE7575390.1"/>
    </source>
</evidence>
<dbReference type="GO" id="GO:0031930">
    <property type="term" value="P:mitochondria-nucleus signaling pathway"/>
    <property type="evidence" value="ECO:0007669"/>
    <property type="project" value="TreeGrafter"/>
</dbReference>
<reference evidence="2" key="1">
    <citation type="submission" date="2021-02" db="EMBL/GenBank/DDBJ databases">
        <authorList>
            <person name="Dougan E. K."/>
            <person name="Rhodes N."/>
            <person name="Thang M."/>
            <person name="Chan C."/>
        </authorList>
    </citation>
    <scope>NUCLEOTIDE SEQUENCE</scope>
</reference>
<dbReference type="InterPro" id="IPR011990">
    <property type="entry name" value="TPR-like_helical_dom_sf"/>
</dbReference>
<dbReference type="PANTHER" id="PTHR47936">
    <property type="entry name" value="PPR_LONG DOMAIN-CONTAINING PROTEIN"/>
    <property type="match status" value="1"/>
</dbReference>
<evidence type="ECO:0000313" key="3">
    <source>
        <dbReference type="Proteomes" id="UP000604046"/>
    </source>
</evidence>
<dbReference type="Proteomes" id="UP000604046">
    <property type="component" value="Unassembled WGS sequence"/>
</dbReference>
<dbReference type="EMBL" id="CAJNDS010002728">
    <property type="protein sequence ID" value="CAE7575390.1"/>
    <property type="molecule type" value="Genomic_DNA"/>
</dbReference>
<keyword evidence="3" id="KW-1185">Reference proteome</keyword>
<organism evidence="2 3">
    <name type="scientific">Symbiodinium natans</name>
    <dbReference type="NCBI Taxonomy" id="878477"/>
    <lineage>
        <taxon>Eukaryota</taxon>
        <taxon>Sar</taxon>
        <taxon>Alveolata</taxon>
        <taxon>Dinophyceae</taxon>
        <taxon>Suessiales</taxon>
        <taxon>Symbiodiniaceae</taxon>
        <taxon>Symbiodinium</taxon>
    </lineage>
</organism>
<dbReference type="Gene3D" id="1.25.40.10">
    <property type="entry name" value="Tetratricopeptide repeat domain"/>
    <property type="match status" value="2"/>
</dbReference>
<dbReference type="AlphaFoldDB" id="A0A812UG55"/>
<protein>
    <submittedName>
        <fullName evidence="2">LicB protein</fullName>
    </submittedName>
</protein>
<gene>
    <name evidence="2" type="primary">licB</name>
    <name evidence="2" type="ORF">SNAT2548_LOCUS32821</name>
</gene>